<dbReference type="Proteomes" id="UP001229952">
    <property type="component" value="Chromosome"/>
</dbReference>
<dbReference type="Gene3D" id="3.40.50.1110">
    <property type="entry name" value="SGNH hydrolase"/>
    <property type="match status" value="1"/>
</dbReference>
<dbReference type="InterPro" id="IPR037460">
    <property type="entry name" value="SEST-like"/>
</dbReference>
<name>A0ABY9I669_9ACTN</name>
<protein>
    <submittedName>
        <fullName evidence="2">GDSL-type esterase/lipase family protein</fullName>
    </submittedName>
</protein>
<dbReference type="PANTHER" id="PTHR37981">
    <property type="entry name" value="LIPASE 2"/>
    <property type="match status" value="1"/>
</dbReference>
<proteinExistence type="predicted"/>
<dbReference type="PANTHER" id="PTHR37981:SF1">
    <property type="entry name" value="SGNH HYDROLASE-TYPE ESTERASE DOMAIN-CONTAINING PROTEIN"/>
    <property type="match status" value="1"/>
</dbReference>
<dbReference type="InterPro" id="IPR012334">
    <property type="entry name" value="Pectin_lyas_fold"/>
</dbReference>
<accession>A0ABY9I669</accession>
<dbReference type="Gene3D" id="2.160.20.10">
    <property type="entry name" value="Single-stranded right-handed beta-helix, Pectin lyase-like"/>
    <property type="match status" value="1"/>
</dbReference>
<reference evidence="2 3" key="1">
    <citation type="submission" date="2023-03" db="EMBL/GenBank/DDBJ databases">
        <title>Isolation and description of six Streptomyces strains from soil environments, able to metabolize different microbial glucans.</title>
        <authorList>
            <person name="Widen T."/>
            <person name="Larsbrink J."/>
        </authorList>
    </citation>
    <scope>NUCLEOTIDE SEQUENCE [LARGE SCALE GENOMIC DNA]</scope>
    <source>
        <strain evidence="2 3">Mut2</strain>
    </source>
</reference>
<evidence type="ECO:0000313" key="2">
    <source>
        <dbReference type="EMBL" id="WLQ41697.1"/>
    </source>
</evidence>
<gene>
    <name evidence="2" type="ORF">P8A22_17920</name>
</gene>
<feature type="region of interest" description="Disordered" evidence="1">
    <location>
        <begin position="805"/>
        <end position="840"/>
    </location>
</feature>
<dbReference type="Gene3D" id="3.60.10.10">
    <property type="entry name" value="Endonuclease/exonuclease/phosphatase"/>
    <property type="match status" value="1"/>
</dbReference>
<dbReference type="EMBL" id="CP120992">
    <property type="protein sequence ID" value="WLQ41697.1"/>
    <property type="molecule type" value="Genomic_DNA"/>
</dbReference>
<organism evidence="2 3">
    <name type="scientific">Streptomyces laculatispora</name>
    <dbReference type="NCBI Taxonomy" id="887464"/>
    <lineage>
        <taxon>Bacteria</taxon>
        <taxon>Bacillati</taxon>
        <taxon>Actinomycetota</taxon>
        <taxon>Actinomycetes</taxon>
        <taxon>Kitasatosporales</taxon>
        <taxon>Streptomycetaceae</taxon>
        <taxon>Streptomyces</taxon>
    </lineage>
</organism>
<dbReference type="InterPro" id="IPR036691">
    <property type="entry name" value="Endo/exonu/phosph_ase_sf"/>
</dbReference>
<dbReference type="InterPro" id="IPR011050">
    <property type="entry name" value="Pectin_lyase_fold/virulence"/>
</dbReference>
<dbReference type="RefSeq" id="WP_306088612.1">
    <property type="nucleotide sequence ID" value="NZ_CP120992.1"/>
</dbReference>
<dbReference type="SUPFAM" id="SSF56219">
    <property type="entry name" value="DNase I-like"/>
    <property type="match status" value="1"/>
</dbReference>
<evidence type="ECO:0000313" key="3">
    <source>
        <dbReference type="Proteomes" id="UP001229952"/>
    </source>
</evidence>
<dbReference type="SUPFAM" id="SSF51126">
    <property type="entry name" value="Pectin lyase-like"/>
    <property type="match status" value="1"/>
</dbReference>
<dbReference type="InterPro" id="IPR036514">
    <property type="entry name" value="SGNH_hydro_sf"/>
</dbReference>
<dbReference type="SUPFAM" id="SSF52266">
    <property type="entry name" value="SGNH hydrolase"/>
    <property type="match status" value="1"/>
</dbReference>
<keyword evidence="3" id="KW-1185">Reference proteome</keyword>
<evidence type="ECO:0000256" key="1">
    <source>
        <dbReference type="SAM" id="MobiDB-lite"/>
    </source>
</evidence>
<sequence length="1436" mass="155150">MTWNMAHTPKAWQNAYNYALRYDIVALQEMPMSAISAANVVNDGEILVPGTSYRIERKRLTSRLGYRSDIYLTYVEDSLRPQMYRLGFMTHRRPESVEIVETQFANTRPGLVIVDGTGADAMTFGSIHAISPGGANGSEFVNAVAGRAGALSAGRWAVLGDYNREPGTMADLPANSLTHSTAPGVRTFRTGGRYDYMVASQLFSDWNIVGRADTTHDSDHYPVFFGGLQAGADPGVPYWLTGGTSENSASWTIGVDQARLEDDSIGEDAPFVLQNIRAKNGSQVLSPFGAIDISGKKYSLLLLARSLKCLTIAPDGTGKIVHKNCQTGQKESQLWRFDSDSGQLVNPEGFTIAPENQKVGSGLRAVSQGTTPTWKWKTRLFKGCPPSSAGNVTVASALNVSVLSDGQTPFPGPEPDPCTAVPTVVSMGDSYISGEAGRWAGNADASADGSVWGTDRSAVGCNAGESSCTHDLTRVYGDTSYAAKPDAACDRSDSAEINGVAVPGAETVDRVNLACSGATTASVLTTTFKGERPQIEQLRDLTATRDVSTVVLSIGGNDLQFSDIVKECVKAYLAPAVNNNGCRAVKQAEFDAALGAVEEDVVKSLTGIRDVLRDSGQSDDSYRIALQSYPNPLPKSSEYRYPENSSNPFEKYGRYTKGGCPFLDKDSDWARDHVMANITAMLSRAATRAKVSFLDLQDAFAGHELCSTSTQQATSANNSTAPLDAAQAEWIRWVPYLIDTDIPWTAQGHQQEAIHPNYFGQQALSACLTKILADPDTGPVTSRCTGSAGSSPGGLDDTSQVLAKGNRRTGLGGDLPDWSKAGYRGGQRLPGPAERSNDPRCEITPQVLADHYNVKADDGQDDTAGIQKAIDDIRTTCTPNASPTKLSSIELPKGTLEVSKQLAVDASYLVIRGQGTKADSGTKIVFRPDSATRYDTLYQGSRWDQDTMRYVCQGTIGSITGTGGWIWPGRGLFRVQTREVSAKHQRMCGNISAIPENRRDLFEGSVNQHWESGVTLAENTSTPGYAAREGDSTIQLNGAADMSVFKPGGYLWVGAANSMKFYQSQQIDTAGQLGSLEDLHMRQQVFTISSVDSTRRTVTIDKPLEFDVPVNSVSDGSAPITPGGPAYPSKVTPLKMITDVGFEDFTFTQQMDGLTAQCVDLTPNCATHNYGNLAPDAAMHGIVFKWAANSWVRGIRGEMTGSHPVVTEVAKNLQIENNYFDGAWNKGKGGNGYLRGSRVWDSLYAFNTTRNLRHFTFQWSSSGNVAFANDFDSDLNLHGGWERRNLFDNNTVHVPYNHSSSNCSANCGGEGGVGDKGTWWPIYWSAGNKAVKWSGSSGPQNVFFNNSLTKQTTKNGPYALYQPYSTRGRAYQFGSAEDSPRSFKHLDYGTGSLPPIDTNPIQDWAGYENGSFTSGLGVNNNYQDSGDSLFLKSFRR</sequence>